<name>G2YNT0_BOTF4</name>
<proteinExistence type="predicted"/>
<evidence type="ECO:0000313" key="1">
    <source>
        <dbReference type="EMBL" id="CCD53278.1"/>
    </source>
</evidence>
<gene>
    <name evidence="1" type="ORF">BofuT4_uP122970.1</name>
</gene>
<dbReference type="EMBL" id="FQ790346">
    <property type="protein sequence ID" value="CCD53278.1"/>
    <property type="molecule type" value="Genomic_DNA"/>
</dbReference>
<evidence type="ECO:0000313" key="2">
    <source>
        <dbReference type="Proteomes" id="UP000008177"/>
    </source>
</evidence>
<reference evidence="2" key="1">
    <citation type="journal article" date="2011" name="PLoS Genet.">
        <title>Genomic analysis of the necrotrophic fungal pathogens Sclerotinia sclerotiorum and Botrytis cinerea.</title>
        <authorList>
            <person name="Amselem J."/>
            <person name="Cuomo C.A."/>
            <person name="van Kan J.A."/>
            <person name="Viaud M."/>
            <person name="Benito E.P."/>
            <person name="Couloux A."/>
            <person name="Coutinho P.M."/>
            <person name="de Vries R.P."/>
            <person name="Dyer P.S."/>
            <person name="Fillinger S."/>
            <person name="Fournier E."/>
            <person name="Gout L."/>
            <person name="Hahn M."/>
            <person name="Kohn L."/>
            <person name="Lapalu N."/>
            <person name="Plummer K.M."/>
            <person name="Pradier J.M."/>
            <person name="Quevillon E."/>
            <person name="Sharon A."/>
            <person name="Simon A."/>
            <person name="ten Have A."/>
            <person name="Tudzynski B."/>
            <person name="Tudzynski P."/>
            <person name="Wincker P."/>
            <person name="Andrew M."/>
            <person name="Anthouard V."/>
            <person name="Beever R.E."/>
            <person name="Beffa R."/>
            <person name="Benoit I."/>
            <person name="Bouzid O."/>
            <person name="Brault B."/>
            <person name="Chen Z."/>
            <person name="Choquer M."/>
            <person name="Collemare J."/>
            <person name="Cotton P."/>
            <person name="Danchin E.G."/>
            <person name="Da Silva C."/>
            <person name="Gautier A."/>
            <person name="Giraud C."/>
            <person name="Giraud T."/>
            <person name="Gonzalez C."/>
            <person name="Grossetete S."/>
            <person name="Guldener U."/>
            <person name="Henrissat B."/>
            <person name="Howlett B.J."/>
            <person name="Kodira C."/>
            <person name="Kretschmer M."/>
            <person name="Lappartient A."/>
            <person name="Leroch M."/>
            <person name="Levis C."/>
            <person name="Mauceli E."/>
            <person name="Neuveglise C."/>
            <person name="Oeser B."/>
            <person name="Pearson M."/>
            <person name="Poulain J."/>
            <person name="Poussereau N."/>
            <person name="Quesneville H."/>
            <person name="Rascle C."/>
            <person name="Schumacher J."/>
            <person name="Segurens B."/>
            <person name="Sexton A."/>
            <person name="Silva E."/>
            <person name="Sirven C."/>
            <person name="Soanes D.M."/>
            <person name="Talbot N.J."/>
            <person name="Templeton M."/>
            <person name="Yandava C."/>
            <person name="Yarden O."/>
            <person name="Zeng Q."/>
            <person name="Rollins J.A."/>
            <person name="Lebrun M.H."/>
            <person name="Dickman M."/>
        </authorList>
    </citation>
    <scope>NUCLEOTIDE SEQUENCE [LARGE SCALE GENOMIC DNA]</scope>
    <source>
        <strain evidence="2">T4</strain>
    </source>
</reference>
<accession>G2YNT0</accession>
<dbReference type="Proteomes" id="UP000008177">
    <property type="component" value="Unplaced contigs"/>
</dbReference>
<dbReference type="AlphaFoldDB" id="G2YNT0"/>
<protein>
    <submittedName>
        <fullName evidence="1">Uncharacterized protein</fullName>
    </submittedName>
</protein>
<dbReference type="HOGENOM" id="CLU_3359584_0_0_1"/>
<dbReference type="InParanoid" id="G2YNT0"/>
<sequence length="36" mass="3753">MFSSTESSMIEATVEMKGASILFPQAAANTTFVIAA</sequence>
<organism evidence="1 2">
    <name type="scientific">Botryotinia fuckeliana (strain T4)</name>
    <name type="common">Noble rot fungus</name>
    <name type="synonym">Botrytis cinerea</name>
    <dbReference type="NCBI Taxonomy" id="999810"/>
    <lineage>
        <taxon>Eukaryota</taxon>
        <taxon>Fungi</taxon>
        <taxon>Dikarya</taxon>
        <taxon>Ascomycota</taxon>
        <taxon>Pezizomycotina</taxon>
        <taxon>Leotiomycetes</taxon>
        <taxon>Helotiales</taxon>
        <taxon>Sclerotiniaceae</taxon>
        <taxon>Botrytis</taxon>
    </lineage>
</organism>